<dbReference type="GO" id="GO:0015833">
    <property type="term" value="P:peptide transport"/>
    <property type="evidence" value="ECO:0007669"/>
    <property type="project" value="TreeGrafter"/>
</dbReference>
<dbReference type="CDD" id="cd00995">
    <property type="entry name" value="PBP2_NikA_DppA_OppA_like"/>
    <property type="match status" value="1"/>
</dbReference>
<reference evidence="5" key="1">
    <citation type="submission" date="2018-12" db="EMBL/GenBank/DDBJ databases">
        <title>Complete genome sequence of an uncultured bacterium of the candidate phylum Bipolaricaulota.</title>
        <authorList>
            <person name="Kadnikov V.V."/>
            <person name="Mardanov A.V."/>
            <person name="Beletsky A.V."/>
            <person name="Frank Y.A."/>
            <person name="Karnachuk O.V."/>
            <person name="Ravin N.V."/>
        </authorList>
    </citation>
    <scope>NUCLEOTIDE SEQUENCE [LARGE SCALE GENOMIC DNA]</scope>
</reference>
<accession>A0A410FT79</accession>
<dbReference type="GO" id="GO:1904680">
    <property type="term" value="F:peptide transmembrane transporter activity"/>
    <property type="evidence" value="ECO:0007669"/>
    <property type="project" value="TreeGrafter"/>
</dbReference>
<evidence type="ECO:0000256" key="2">
    <source>
        <dbReference type="SAM" id="SignalP"/>
    </source>
</evidence>
<evidence type="ECO:0000259" key="3">
    <source>
        <dbReference type="Pfam" id="PF00496"/>
    </source>
</evidence>
<protein>
    <recommendedName>
        <fullName evidence="3">Solute-binding protein family 5 domain-containing protein</fullName>
    </recommendedName>
</protein>
<evidence type="ECO:0000313" key="4">
    <source>
        <dbReference type="EMBL" id="QAA76118.1"/>
    </source>
</evidence>
<dbReference type="Pfam" id="PF00496">
    <property type="entry name" value="SBP_bac_5"/>
    <property type="match status" value="1"/>
</dbReference>
<dbReference type="KEGG" id="bih:BIP78_0352"/>
<dbReference type="AlphaFoldDB" id="A0A410FT79"/>
<evidence type="ECO:0000256" key="1">
    <source>
        <dbReference type="ARBA" id="ARBA00022729"/>
    </source>
</evidence>
<name>A0A410FT79_BIPS1</name>
<feature type="chain" id="PRO_5019234423" description="Solute-binding protein family 5 domain-containing protein" evidence="2">
    <location>
        <begin position="24"/>
        <end position="655"/>
    </location>
</feature>
<dbReference type="Gene3D" id="3.10.105.10">
    <property type="entry name" value="Dipeptide-binding Protein, Domain 3"/>
    <property type="match status" value="1"/>
</dbReference>
<dbReference type="GO" id="GO:0030288">
    <property type="term" value="C:outer membrane-bounded periplasmic space"/>
    <property type="evidence" value="ECO:0007669"/>
    <property type="project" value="TreeGrafter"/>
</dbReference>
<dbReference type="EMBL" id="CP034928">
    <property type="protein sequence ID" value="QAA76118.1"/>
    <property type="molecule type" value="Genomic_DNA"/>
</dbReference>
<feature type="signal peptide" evidence="2">
    <location>
        <begin position="1"/>
        <end position="23"/>
    </location>
</feature>
<feature type="domain" description="Solute-binding protein family 5" evidence="3">
    <location>
        <begin position="131"/>
        <end position="537"/>
    </location>
</feature>
<keyword evidence="1 2" id="KW-0732">Signal</keyword>
<dbReference type="PIRSF" id="PIRSF002741">
    <property type="entry name" value="MppA"/>
    <property type="match status" value="1"/>
</dbReference>
<dbReference type="GO" id="GO:0043190">
    <property type="term" value="C:ATP-binding cassette (ABC) transporter complex"/>
    <property type="evidence" value="ECO:0007669"/>
    <property type="project" value="InterPro"/>
</dbReference>
<dbReference type="Proteomes" id="UP000287233">
    <property type="component" value="Chromosome"/>
</dbReference>
<dbReference type="InterPro" id="IPR000914">
    <property type="entry name" value="SBP_5_dom"/>
</dbReference>
<organism evidence="4 5">
    <name type="scientific">Bipolaricaulis sibiricus</name>
    <dbReference type="NCBI Taxonomy" id="2501609"/>
    <lineage>
        <taxon>Bacteria</taxon>
        <taxon>Candidatus Bipolaricaulota</taxon>
        <taxon>Candidatus Bipolaricaulia</taxon>
        <taxon>Candidatus Bipolaricaulales</taxon>
        <taxon>Candidatus Bipolaricaulaceae</taxon>
        <taxon>Candidatus Bipolaricaulis</taxon>
    </lineage>
</organism>
<dbReference type="PANTHER" id="PTHR30290:SF64">
    <property type="entry name" value="ABC TRANSPORTER PERIPLASMIC BINDING PROTEIN"/>
    <property type="match status" value="1"/>
</dbReference>
<dbReference type="InterPro" id="IPR030678">
    <property type="entry name" value="Peptide/Ni-bd"/>
</dbReference>
<gene>
    <name evidence="4" type="ORF">BIP78_0352</name>
</gene>
<sequence>MPRRWGSWFLRVALLVSAATLLAGCQRNEYPRRTDPTNTLYVGVVESSFPTAFMPWLSREGIAPTIASMLYSTLFAYDDETGGFLPNLAQNWYYVDVQGRPIVTESGSVDYGRLEKDGVRTLRNPQTGQTERYLVVRVELDPRARWSDGQPVTAEDVYYTLDIARNNYLSNHAGALAWTADLLHLYSNAGQLQLQGIFTYSRGAAEQGYPVEDSDRDHVVYLHVRSVLGAVTSLFTTVLILPRHLWEPVVSRDNQLNSRNPDARMQLLYQNPVGSGPYVLDPLASGPSQLVLRRNELYHLTHDDGSPLYAVETIRLILYQELNVAIYAVMQGHIDMLSAALSPNYVRLFEGRDDLFLSIAEGTFTQTLVFNVNPVASERTPLRALLANRDLRHAIALAIDSEMLIRLVANGAATRVSAGLIRESLTDFYNPNADILKGDYAARLERANQLLDQILPERDQHGYRLHNGERVSFGILGHPGEIELIAFLQVQLQKIGIEIRYQAKGSSPETTYLWTSRFDMTIHGVIFSLANVDIMFNAHFVALGRTSNYGRLVNPDLARGIEEMRSTLNLHRKYQLLYELQPVIAELFYKVPLYSPQVISIARTDRYTGYEVVPGATVFNTTNLQQIRRVDSVPRIASSGQRIERVSQGIGGEGM</sequence>
<dbReference type="Gene3D" id="3.40.190.10">
    <property type="entry name" value="Periplasmic binding protein-like II"/>
    <property type="match status" value="1"/>
</dbReference>
<evidence type="ECO:0000313" key="5">
    <source>
        <dbReference type="Proteomes" id="UP000287233"/>
    </source>
</evidence>
<proteinExistence type="predicted"/>
<dbReference type="PANTHER" id="PTHR30290">
    <property type="entry name" value="PERIPLASMIC BINDING COMPONENT OF ABC TRANSPORTER"/>
    <property type="match status" value="1"/>
</dbReference>
<dbReference type="InterPro" id="IPR039424">
    <property type="entry name" value="SBP_5"/>
</dbReference>
<dbReference type="SUPFAM" id="SSF53850">
    <property type="entry name" value="Periplasmic binding protein-like II"/>
    <property type="match status" value="1"/>
</dbReference>
<dbReference type="PROSITE" id="PS51257">
    <property type="entry name" value="PROKAR_LIPOPROTEIN"/>
    <property type="match status" value="1"/>
</dbReference>
<dbReference type="GO" id="GO:0042884">
    <property type="term" value="P:microcin transport"/>
    <property type="evidence" value="ECO:0007669"/>
    <property type="project" value="TreeGrafter"/>
</dbReference>